<feature type="non-terminal residue" evidence="1">
    <location>
        <position position="1"/>
    </location>
</feature>
<accession>A0AAQ4EMT1</accession>
<reference evidence="1 2" key="1">
    <citation type="journal article" date="2023" name="Arcadia Sci">
        <title>De novo assembly of a long-read Amblyomma americanum tick genome.</title>
        <authorList>
            <person name="Chou S."/>
            <person name="Poskanzer K.E."/>
            <person name="Rollins M."/>
            <person name="Thuy-Boun P.S."/>
        </authorList>
    </citation>
    <scope>NUCLEOTIDE SEQUENCE [LARGE SCALE GENOMIC DNA]</scope>
    <source>
        <strain evidence="1">F_SG_1</strain>
        <tissue evidence="1">Salivary glands</tissue>
    </source>
</reference>
<protein>
    <submittedName>
        <fullName evidence="1">Uncharacterized protein</fullName>
    </submittedName>
</protein>
<evidence type="ECO:0000313" key="2">
    <source>
        <dbReference type="Proteomes" id="UP001321473"/>
    </source>
</evidence>
<comment type="caution">
    <text evidence="1">The sequence shown here is derived from an EMBL/GenBank/DDBJ whole genome shotgun (WGS) entry which is preliminary data.</text>
</comment>
<proteinExistence type="predicted"/>
<dbReference type="Proteomes" id="UP001321473">
    <property type="component" value="Unassembled WGS sequence"/>
</dbReference>
<organism evidence="1 2">
    <name type="scientific">Amblyomma americanum</name>
    <name type="common">Lone star tick</name>
    <dbReference type="NCBI Taxonomy" id="6943"/>
    <lineage>
        <taxon>Eukaryota</taxon>
        <taxon>Metazoa</taxon>
        <taxon>Ecdysozoa</taxon>
        <taxon>Arthropoda</taxon>
        <taxon>Chelicerata</taxon>
        <taxon>Arachnida</taxon>
        <taxon>Acari</taxon>
        <taxon>Parasitiformes</taxon>
        <taxon>Ixodida</taxon>
        <taxon>Ixodoidea</taxon>
        <taxon>Ixodidae</taxon>
        <taxon>Amblyomminae</taxon>
        <taxon>Amblyomma</taxon>
    </lineage>
</organism>
<evidence type="ECO:0000313" key="1">
    <source>
        <dbReference type="EMBL" id="KAK8775941.1"/>
    </source>
</evidence>
<gene>
    <name evidence="1" type="ORF">V5799_030714</name>
</gene>
<keyword evidence="2" id="KW-1185">Reference proteome</keyword>
<dbReference type="EMBL" id="JARKHS020013526">
    <property type="protein sequence ID" value="KAK8775941.1"/>
    <property type="molecule type" value="Genomic_DNA"/>
</dbReference>
<name>A0AAQ4EMT1_AMBAM</name>
<sequence>AFLCHASDSDHASSTCFVVTSFKDLLLLLPSLKAPTCDGPSHVIPSTPSAAMITDSARLSCAMLQLQITPQAFLCHASASDHASSTCFVVTTFKDHLLLQPSWKAATWDGPAHMFLSTPTAAIITAFLCHASASDHASSTCFVVTTFKDHLLLLRSWKAATWDGPAHMFLLTPTAAIITAFLCHASTFDHASSTCFVATSFKDNLSLLPSWKAATWDGLAHVFSSTPTAAMITDSTSYLSSVDIEQLCAHGEAFRMKTSETFILFLQAFLCHASTLDHASSTCFVATSFKENLSLLPAWKAATWDGPAHVFPSAPTAAMITDSARLSCAML</sequence>
<dbReference type="AlphaFoldDB" id="A0AAQ4EMT1"/>